<dbReference type="Gene3D" id="3.10.20.30">
    <property type="match status" value="1"/>
</dbReference>
<dbReference type="InterPro" id="IPR003749">
    <property type="entry name" value="ThiS/MoaD-like"/>
</dbReference>
<dbReference type="PANTHER" id="PTHR38031">
    <property type="entry name" value="SULFUR CARRIER PROTEIN SLR0821-RELATED"/>
    <property type="match status" value="1"/>
</dbReference>
<dbReference type="AlphaFoldDB" id="A0A3A4NQF5"/>
<organism evidence="1 2">
    <name type="scientific">Abyssobacteria bacterium (strain SURF_5)</name>
    <dbReference type="NCBI Taxonomy" id="2093360"/>
    <lineage>
        <taxon>Bacteria</taxon>
        <taxon>Pseudomonadati</taxon>
        <taxon>Candidatus Hydrogenedentota</taxon>
        <taxon>Candidatus Abyssobacteria</taxon>
    </lineage>
</organism>
<comment type="caution">
    <text evidence="1">The sequence shown here is derived from an EMBL/GenBank/DDBJ whole genome shotgun (WGS) entry which is preliminary data.</text>
</comment>
<accession>A0A3A4NQF5</accession>
<protein>
    <submittedName>
        <fullName evidence="1">MoaD/ThiS family protein</fullName>
    </submittedName>
</protein>
<dbReference type="Proteomes" id="UP000265882">
    <property type="component" value="Unassembled WGS sequence"/>
</dbReference>
<evidence type="ECO:0000313" key="2">
    <source>
        <dbReference type="Proteomes" id="UP000265882"/>
    </source>
</evidence>
<sequence>MAVVRIPVPLRRFSGGAEEVTAAGATVAEIIEDLDRSYSGMKHRLLENGGLRRFVNIYVNDEDIRFLQSLDTPVNEEDELSIVPAIAGGR</sequence>
<dbReference type="Pfam" id="PF02597">
    <property type="entry name" value="ThiS"/>
    <property type="match status" value="1"/>
</dbReference>
<dbReference type="InterPro" id="IPR012675">
    <property type="entry name" value="Beta-grasp_dom_sf"/>
</dbReference>
<dbReference type="InterPro" id="IPR016155">
    <property type="entry name" value="Mopterin_synth/thiamin_S_b"/>
</dbReference>
<reference evidence="1 2" key="1">
    <citation type="journal article" date="2017" name="ISME J.">
        <title>Energy and carbon metabolisms in a deep terrestrial subsurface fluid microbial community.</title>
        <authorList>
            <person name="Momper L."/>
            <person name="Jungbluth S.P."/>
            <person name="Lee M.D."/>
            <person name="Amend J.P."/>
        </authorList>
    </citation>
    <scope>NUCLEOTIDE SEQUENCE [LARGE SCALE GENOMIC DNA]</scope>
    <source>
        <strain evidence="1">SURF_5</strain>
    </source>
</reference>
<name>A0A3A4NQF5_ABYX5</name>
<proteinExistence type="predicted"/>
<gene>
    <name evidence="1" type="ORF">C4520_15225</name>
</gene>
<dbReference type="EMBL" id="QZKU01000106">
    <property type="protein sequence ID" value="RJP18034.1"/>
    <property type="molecule type" value="Genomic_DNA"/>
</dbReference>
<dbReference type="InterPro" id="IPR052045">
    <property type="entry name" value="Sulfur_Carrier/Prot_Modifier"/>
</dbReference>
<dbReference type="PANTHER" id="PTHR38031:SF1">
    <property type="entry name" value="SULFUR CARRIER PROTEIN CYSO"/>
    <property type="match status" value="1"/>
</dbReference>
<dbReference type="SUPFAM" id="SSF54285">
    <property type="entry name" value="MoaD/ThiS"/>
    <property type="match status" value="1"/>
</dbReference>
<evidence type="ECO:0000313" key="1">
    <source>
        <dbReference type="EMBL" id="RJP18034.1"/>
    </source>
</evidence>